<dbReference type="RefSeq" id="WP_007657301.1">
    <property type="nucleotide sequence ID" value="NZ_KQ033912.1"/>
</dbReference>
<dbReference type="InterPro" id="IPR008331">
    <property type="entry name" value="Ferritin_DPS_dom"/>
</dbReference>
<sequence length="160" mass="18386">MILSKNLSKAFNEQVEAEMWSSNLYLSMSIYFQKAGLNGCAHWMRKQAEEEMEHAHKMIDFAIDRGGDIVINQINVVPTAWGTPLEVFEHVYKHEVHVSELIDKMVDIAEADNDHAAKDFLYGFVREQVEEESTAKAIVDKLKMYGEHHAILLDHELGKR</sequence>
<keyword evidence="4" id="KW-0560">Oxidoreductase</keyword>
<gene>
    <name evidence="10" type="ORF">HMPREF1535_00506</name>
</gene>
<dbReference type="PANTHER" id="PTHR11431:SF127">
    <property type="entry name" value="BACTERIAL NON-HEME FERRITIN"/>
    <property type="match status" value="1"/>
</dbReference>
<evidence type="ECO:0000256" key="3">
    <source>
        <dbReference type="ARBA" id="ARBA00022723"/>
    </source>
</evidence>
<feature type="binding site" evidence="7">
    <location>
        <position position="51"/>
    </location>
    <ligand>
        <name>Fe cation</name>
        <dbReference type="ChEBI" id="CHEBI:24875"/>
        <label>1</label>
    </ligand>
</feature>
<dbReference type="GO" id="GO:0006826">
    <property type="term" value="P:iron ion transport"/>
    <property type="evidence" value="ECO:0007669"/>
    <property type="project" value="InterPro"/>
</dbReference>
<dbReference type="GO" id="GO:0008199">
    <property type="term" value="F:ferric iron binding"/>
    <property type="evidence" value="ECO:0007669"/>
    <property type="project" value="InterPro"/>
</dbReference>
<comment type="catalytic activity">
    <reaction evidence="8">
        <text>4 Fe(2+) + O2 + 6 H2O = 4 iron(III) oxide-hydroxide + 12 H(+)</text>
        <dbReference type="Rhea" id="RHEA:11972"/>
        <dbReference type="ChEBI" id="CHEBI:15377"/>
        <dbReference type="ChEBI" id="CHEBI:15378"/>
        <dbReference type="ChEBI" id="CHEBI:15379"/>
        <dbReference type="ChEBI" id="CHEBI:29033"/>
        <dbReference type="ChEBI" id="CHEBI:78619"/>
        <dbReference type="EC" id="1.16.3.2"/>
    </reaction>
</comment>
<evidence type="ECO:0000256" key="5">
    <source>
        <dbReference type="ARBA" id="ARBA00023004"/>
    </source>
</evidence>
<comment type="subcellular location">
    <subcellularLocation>
        <location evidence="8">Cytoplasm</location>
    </subcellularLocation>
</comment>
<comment type="function">
    <text evidence="8">Iron-storage protein.</text>
</comment>
<evidence type="ECO:0000256" key="8">
    <source>
        <dbReference type="RuleBase" id="RU361145"/>
    </source>
</evidence>
<dbReference type="GO" id="GO:0004322">
    <property type="term" value="F:ferroxidase activity"/>
    <property type="evidence" value="ECO:0007669"/>
    <property type="project" value="TreeGrafter"/>
</dbReference>
<dbReference type="Proteomes" id="UP000033047">
    <property type="component" value="Unassembled WGS sequence"/>
</dbReference>
<dbReference type="PATRIC" id="fig|927665.4.peg.510"/>
<dbReference type="GO" id="GO:0042802">
    <property type="term" value="F:identical protein binding"/>
    <property type="evidence" value="ECO:0007669"/>
    <property type="project" value="UniProtKB-ARBA"/>
</dbReference>
<protein>
    <recommendedName>
        <fullName evidence="8">Ferritin</fullName>
        <ecNumber evidence="8">1.16.3.2</ecNumber>
    </recommendedName>
</protein>
<reference evidence="10 11" key="1">
    <citation type="submission" date="2013-04" db="EMBL/GenBank/DDBJ databases">
        <title>The Genome Sequence of Parabacteroides goldsteinii DSM 19448.</title>
        <authorList>
            <consortium name="The Broad Institute Genomics Platform"/>
            <person name="Earl A."/>
            <person name="Ward D."/>
            <person name="Feldgarden M."/>
            <person name="Gevers D."/>
            <person name="Martens E."/>
            <person name="Sakamoto M."/>
            <person name="Benno Y."/>
            <person name="Song Y."/>
            <person name="Liu C."/>
            <person name="Lee J."/>
            <person name="Bolanos M."/>
            <person name="Vaisanen M.L."/>
            <person name="Finegold S.M."/>
            <person name="Walker B."/>
            <person name="Young S."/>
            <person name="Zeng Q."/>
            <person name="Gargeya S."/>
            <person name="Fitzgerald M."/>
            <person name="Haas B."/>
            <person name="Abouelleil A."/>
            <person name="Allen A.W."/>
            <person name="Alvarado L."/>
            <person name="Arachchi H.M."/>
            <person name="Berlin A.M."/>
            <person name="Chapman S.B."/>
            <person name="Gainer-Dewar J."/>
            <person name="Goldberg J."/>
            <person name="Griggs A."/>
            <person name="Gujja S."/>
            <person name="Hansen M."/>
            <person name="Howarth C."/>
            <person name="Imamovic A."/>
            <person name="Ireland A."/>
            <person name="Larimer J."/>
            <person name="McCowan C."/>
            <person name="Murphy C."/>
            <person name="Pearson M."/>
            <person name="Poon T.W."/>
            <person name="Priest M."/>
            <person name="Roberts A."/>
            <person name="Saif S."/>
            <person name="Shea T."/>
            <person name="Sisk P."/>
            <person name="Sykes S."/>
            <person name="Wortman J."/>
            <person name="Nusbaum C."/>
            <person name="Birren B."/>
        </authorList>
    </citation>
    <scope>NUCLEOTIDE SEQUENCE [LARGE SCALE GENOMIC DNA]</scope>
    <source>
        <strain evidence="10 11">DSM 19448</strain>
    </source>
</reference>
<dbReference type="Gene3D" id="1.20.1260.10">
    <property type="match status" value="1"/>
</dbReference>
<evidence type="ECO:0000256" key="1">
    <source>
        <dbReference type="ARBA" id="ARBA00006950"/>
    </source>
</evidence>
<keyword evidence="8" id="KW-0963">Cytoplasm</keyword>
<feature type="domain" description="Ferritin-like diiron" evidence="9">
    <location>
        <begin position="1"/>
        <end position="146"/>
    </location>
</feature>
<dbReference type="EMBL" id="AQHV01000002">
    <property type="protein sequence ID" value="KKB59423.1"/>
    <property type="molecule type" value="Genomic_DNA"/>
</dbReference>
<dbReference type="CDD" id="cd01055">
    <property type="entry name" value="Nonheme_Ferritin"/>
    <property type="match status" value="1"/>
</dbReference>
<dbReference type="GO" id="GO:0005829">
    <property type="term" value="C:cytosol"/>
    <property type="evidence" value="ECO:0007669"/>
    <property type="project" value="TreeGrafter"/>
</dbReference>
<evidence type="ECO:0000256" key="6">
    <source>
        <dbReference type="ARBA" id="ARBA00054546"/>
    </source>
</evidence>
<dbReference type="FunFam" id="1.20.1260.10:FF:000001">
    <property type="entry name" value="Non-heme ferritin"/>
    <property type="match status" value="1"/>
</dbReference>
<feature type="binding site" evidence="7">
    <location>
        <position position="128"/>
    </location>
    <ligand>
        <name>Fe cation</name>
        <dbReference type="ChEBI" id="CHEBI:24875"/>
        <label>1</label>
    </ligand>
</feature>
<feature type="binding site" evidence="7">
    <location>
        <position position="54"/>
    </location>
    <ligand>
        <name>Fe cation</name>
        <dbReference type="ChEBI" id="CHEBI:24875"/>
        <label>1</label>
    </ligand>
</feature>
<dbReference type="PROSITE" id="PS50905">
    <property type="entry name" value="FERRITIN_LIKE"/>
    <property type="match status" value="1"/>
</dbReference>
<comment type="caution">
    <text evidence="10">The sequence shown here is derived from an EMBL/GenBank/DDBJ whole genome shotgun (WGS) entry which is preliminary data.</text>
</comment>
<dbReference type="EC" id="1.16.3.2" evidence="8"/>
<comment type="function">
    <text evidence="6">May alleviate iron toxicity in the presence of oxygen.</text>
</comment>
<evidence type="ECO:0000313" key="11">
    <source>
        <dbReference type="Proteomes" id="UP000033047"/>
    </source>
</evidence>
<feature type="binding site" evidence="7">
    <location>
        <position position="95"/>
    </location>
    <ligand>
        <name>Fe cation</name>
        <dbReference type="ChEBI" id="CHEBI:24875"/>
        <label>1</label>
    </ligand>
</feature>
<evidence type="ECO:0000256" key="2">
    <source>
        <dbReference type="ARBA" id="ARBA00022434"/>
    </source>
</evidence>
<dbReference type="STRING" id="927665.HMPREF1535_00506"/>
<dbReference type="HOGENOM" id="CLU_065681_1_2_10"/>
<comment type="similarity">
    <text evidence="1 8">Belongs to the ferritin family. Prokaryotic subfamily.</text>
</comment>
<dbReference type="InterPro" id="IPR009040">
    <property type="entry name" value="Ferritin-like_diiron"/>
</dbReference>
<keyword evidence="2 8" id="KW-0409">Iron storage</keyword>
<evidence type="ECO:0000256" key="4">
    <source>
        <dbReference type="ARBA" id="ARBA00023002"/>
    </source>
</evidence>
<dbReference type="PANTHER" id="PTHR11431">
    <property type="entry name" value="FERRITIN"/>
    <property type="match status" value="1"/>
</dbReference>
<dbReference type="Pfam" id="PF00210">
    <property type="entry name" value="Ferritin"/>
    <property type="match status" value="1"/>
</dbReference>
<name>A0A0F5JNR3_9BACT</name>
<evidence type="ECO:0000259" key="9">
    <source>
        <dbReference type="PROSITE" id="PS50905"/>
    </source>
</evidence>
<dbReference type="SUPFAM" id="SSF47240">
    <property type="entry name" value="Ferritin-like"/>
    <property type="match status" value="1"/>
</dbReference>
<organism evidence="10 11">
    <name type="scientific">Parabacteroides goldsteinii DSM 19448 = WAL 12034</name>
    <dbReference type="NCBI Taxonomy" id="927665"/>
    <lineage>
        <taxon>Bacteria</taxon>
        <taxon>Pseudomonadati</taxon>
        <taxon>Bacteroidota</taxon>
        <taxon>Bacteroidia</taxon>
        <taxon>Bacteroidales</taxon>
        <taxon>Tannerellaceae</taxon>
        <taxon>Parabacteroides</taxon>
    </lineage>
</organism>
<proteinExistence type="inferred from homology"/>
<dbReference type="GO" id="GO:0008198">
    <property type="term" value="F:ferrous iron binding"/>
    <property type="evidence" value="ECO:0007669"/>
    <property type="project" value="TreeGrafter"/>
</dbReference>
<dbReference type="AlphaFoldDB" id="A0A0F5JNR3"/>
<evidence type="ECO:0000256" key="7">
    <source>
        <dbReference type="PIRSR" id="PIRSR601519-1"/>
    </source>
</evidence>
<keyword evidence="5 7" id="KW-0408">Iron</keyword>
<evidence type="ECO:0000313" key="10">
    <source>
        <dbReference type="EMBL" id="KKB59423.1"/>
    </source>
</evidence>
<dbReference type="GO" id="GO:0006879">
    <property type="term" value="P:intracellular iron ion homeostasis"/>
    <property type="evidence" value="ECO:0007669"/>
    <property type="project" value="UniProtKB-KW"/>
</dbReference>
<dbReference type="InterPro" id="IPR012347">
    <property type="entry name" value="Ferritin-like"/>
</dbReference>
<feature type="binding site" evidence="7">
    <location>
        <position position="18"/>
    </location>
    <ligand>
        <name>Fe cation</name>
        <dbReference type="ChEBI" id="CHEBI:24875"/>
        <label>1</label>
    </ligand>
</feature>
<dbReference type="InterPro" id="IPR001519">
    <property type="entry name" value="Ferritin"/>
</dbReference>
<keyword evidence="3 7" id="KW-0479">Metal-binding</keyword>
<dbReference type="InterPro" id="IPR041719">
    <property type="entry name" value="Ferritin_prok"/>
</dbReference>
<dbReference type="InterPro" id="IPR009078">
    <property type="entry name" value="Ferritin-like_SF"/>
</dbReference>
<accession>A0A0F5JNR3</accession>